<accession>A0A226H9C4</accession>
<evidence type="ECO:0000256" key="1">
    <source>
        <dbReference type="SAM" id="SignalP"/>
    </source>
</evidence>
<reference evidence="2 3" key="1">
    <citation type="submission" date="2016-11" db="EMBL/GenBank/DDBJ databases">
        <title>Whole genomes of Flavobacteriaceae.</title>
        <authorList>
            <person name="Stine C."/>
            <person name="Li C."/>
            <person name="Tadesse D."/>
        </authorList>
    </citation>
    <scope>NUCLEOTIDE SEQUENCE [LARGE SCALE GENOMIC DNA]</scope>
    <source>
        <strain evidence="2 3">DSM 18292</strain>
    </source>
</reference>
<feature type="chain" id="PRO_5013302451" description="DUF4249 domain-containing protein" evidence="1">
    <location>
        <begin position="23"/>
        <end position="264"/>
    </location>
</feature>
<evidence type="ECO:0008006" key="4">
    <source>
        <dbReference type="Google" id="ProtNLM"/>
    </source>
</evidence>
<protein>
    <recommendedName>
        <fullName evidence="4">DUF4249 domain-containing protein</fullName>
    </recommendedName>
</protein>
<keyword evidence="3" id="KW-1185">Reference proteome</keyword>
<organism evidence="2 3">
    <name type="scientific">Flavobacterium hercynium</name>
    <dbReference type="NCBI Taxonomy" id="387094"/>
    <lineage>
        <taxon>Bacteria</taxon>
        <taxon>Pseudomonadati</taxon>
        <taxon>Bacteroidota</taxon>
        <taxon>Flavobacteriia</taxon>
        <taxon>Flavobacteriales</taxon>
        <taxon>Flavobacteriaceae</taxon>
        <taxon>Flavobacterium</taxon>
    </lineage>
</organism>
<name>A0A226H9C4_9FLAO</name>
<dbReference type="PROSITE" id="PS51257">
    <property type="entry name" value="PROKAR_LIPOPROTEIN"/>
    <property type="match status" value="1"/>
</dbReference>
<sequence>MKNILTRVFVFSLIIAFLASCANDELTPLYGTEKNQPGKVVVIGYSGLSDSIQIMVNKKPIEIEVGKEKRSSFAKKVELDYEFVYHGDEEKTFEITSKTTNQVLRTYHFDAKKTKDTLSFFSEENIWLDKVVSLKPGVLKQPSYNGFRFVFPTFNLYSKTDYNGKLDGIVRRINGQILGVVENINTTEYSDFIEFPYSSPPTIFLDIVKHGTTESYVPGKRVRVNITMSVNKSKLIILQEKEDAAGNFTGVEGTLNLADYFTYK</sequence>
<comment type="caution">
    <text evidence="2">The sequence shown here is derived from an EMBL/GenBank/DDBJ whole genome shotgun (WGS) entry which is preliminary data.</text>
</comment>
<dbReference type="EMBL" id="MUGW01000026">
    <property type="protein sequence ID" value="OXA90030.1"/>
    <property type="molecule type" value="Genomic_DNA"/>
</dbReference>
<keyword evidence="1" id="KW-0732">Signal</keyword>
<dbReference type="AlphaFoldDB" id="A0A226H9C4"/>
<evidence type="ECO:0000313" key="3">
    <source>
        <dbReference type="Proteomes" id="UP000198345"/>
    </source>
</evidence>
<proteinExistence type="predicted"/>
<feature type="signal peptide" evidence="1">
    <location>
        <begin position="1"/>
        <end position="22"/>
    </location>
</feature>
<dbReference type="OrthoDB" id="1375129at2"/>
<evidence type="ECO:0000313" key="2">
    <source>
        <dbReference type="EMBL" id="OXA90030.1"/>
    </source>
</evidence>
<dbReference type="RefSeq" id="WP_089050384.1">
    <property type="nucleotide sequence ID" value="NZ_FXTV01000004.1"/>
</dbReference>
<gene>
    <name evidence="2" type="ORF">B0A66_13580</name>
</gene>
<dbReference type="Proteomes" id="UP000198345">
    <property type="component" value="Unassembled WGS sequence"/>
</dbReference>